<dbReference type="AlphaFoldDB" id="A0A232ES21"/>
<comment type="caution">
    <text evidence="3">The sequence shown here is derived from an EMBL/GenBank/DDBJ whole genome shotgun (WGS) entry which is preliminary data.</text>
</comment>
<gene>
    <name evidence="3" type="ORF">TSAR_000285</name>
</gene>
<sequence>MSRAPRFEALVVNAIRRLQAAQGSTASEIASYLNQEYDVGGPEVRKQIQLTIRRGVNYGILQKSKRGYITCDRNIPEPLEPLDVSDCNTCRRSSRRSHRRGRSSRRGRKGKKSRSRRMGCRTCPGNRKRAHGSVRKARMGRQKKPKMPSSEKAKVKKNPSNEESTASRQASRTRANSKSPMREDDDNQES</sequence>
<dbReference type="InterPro" id="IPR036390">
    <property type="entry name" value="WH_DNA-bd_sf"/>
</dbReference>
<organism evidence="3 4">
    <name type="scientific">Trichomalopsis sarcophagae</name>
    <dbReference type="NCBI Taxonomy" id="543379"/>
    <lineage>
        <taxon>Eukaryota</taxon>
        <taxon>Metazoa</taxon>
        <taxon>Ecdysozoa</taxon>
        <taxon>Arthropoda</taxon>
        <taxon>Hexapoda</taxon>
        <taxon>Insecta</taxon>
        <taxon>Pterygota</taxon>
        <taxon>Neoptera</taxon>
        <taxon>Endopterygota</taxon>
        <taxon>Hymenoptera</taxon>
        <taxon>Apocrita</taxon>
        <taxon>Proctotrupomorpha</taxon>
        <taxon>Chalcidoidea</taxon>
        <taxon>Pteromalidae</taxon>
        <taxon>Pteromalinae</taxon>
        <taxon>Trichomalopsis</taxon>
    </lineage>
</organism>
<keyword evidence="4" id="KW-1185">Reference proteome</keyword>
<evidence type="ECO:0000256" key="1">
    <source>
        <dbReference type="SAM" id="MobiDB-lite"/>
    </source>
</evidence>
<feature type="region of interest" description="Disordered" evidence="1">
    <location>
        <begin position="82"/>
        <end position="190"/>
    </location>
</feature>
<evidence type="ECO:0000313" key="3">
    <source>
        <dbReference type="EMBL" id="OXU21141.1"/>
    </source>
</evidence>
<feature type="compositionally biased region" description="Polar residues" evidence="1">
    <location>
        <begin position="161"/>
        <end position="179"/>
    </location>
</feature>
<evidence type="ECO:0000313" key="4">
    <source>
        <dbReference type="Proteomes" id="UP000215335"/>
    </source>
</evidence>
<evidence type="ECO:0000259" key="2">
    <source>
        <dbReference type="Pfam" id="PF00538"/>
    </source>
</evidence>
<feature type="domain" description="H15" evidence="2">
    <location>
        <begin position="5"/>
        <end position="65"/>
    </location>
</feature>
<reference evidence="3 4" key="1">
    <citation type="journal article" date="2017" name="Curr. Biol.">
        <title>The Evolution of Venom by Co-option of Single-Copy Genes.</title>
        <authorList>
            <person name="Martinson E.O."/>
            <person name="Mrinalini"/>
            <person name="Kelkar Y.D."/>
            <person name="Chang C.H."/>
            <person name="Werren J.H."/>
        </authorList>
    </citation>
    <scope>NUCLEOTIDE SEQUENCE [LARGE SCALE GENOMIC DNA]</scope>
    <source>
        <strain evidence="3 4">Alberta</strain>
        <tissue evidence="3">Whole body</tissue>
    </source>
</reference>
<feature type="compositionally biased region" description="Basic residues" evidence="1">
    <location>
        <begin position="92"/>
        <end position="119"/>
    </location>
</feature>
<dbReference type="GO" id="GO:0003677">
    <property type="term" value="F:DNA binding"/>
    <property type="evidence" value="ECO:0007669"/>
    <property type="project" value="InterPro"/>
</dbReference>
<dbReference type="OrthoDB" id="7684689at2759"/>
<dbReference type="Pfam" id="PF00538">
    <property type="entry name" value="Linker_histone"/>
    <property type="match status" value="1"/>
</dbReference>
<accession>A0A232ES21</accession>
<dbReference type="GO" id="GO:0000786">
    <property type="term" value="C:nucleosome"/>
    <property type="evidence" value="ECO:0007669"/>
    <property type="project" value="InterPro"/>
</dbReference>
<dbReference type="SUPFAM" id="SSF46785">
    <property type="entry name" value="Winged helix' DNA-binding domain"/>
    <property type="match status" value="1"/>
</dbReference>
<name>A0A232ES21_9HYME</name>
<dbReference type="EMBL" id="NNAY01002523">
    <property type="protein sequence ID" value="OXU21141.1"/>
    <property type="molecule type" value="Genomic_DNA"/>
</dbReference>
<dbReference type="InterPro" id="IPR036388">
    <property type="entry name" value="WH-like_DNA-bd_sf"/>
</dbReference>
<dbReference type="InterPro" id="IPR005818">
    <property type="entry name" value="Histone_H1/H5_H15"/>
</dbReference>
<proteinExistence type="predicted"/>
<dbReference type="Gene3D" id="1.10.10.10">
    <property type="entry name" value="Winged helix-like DNA-binding domain superfamily/Winged helix DNA-binding domain"/>
    <property type="match status" value="1"/>
</dbReference>
<feature type="compositionally biased region" description="Basic residues" evidence="1">
    <location>
        <begin position="126"/>
        <end position="146"/>
    </location>
</feature>
<protein>
    <recommendedName>
        <fullName evidence="2">H15 domain-containing protein</fullName>
    </recommendedName>
</protein>
<dbReference type="Proteomes" id="UP000215335">
    <property type="component" value="Unassembled WGS sequence"/>
</dbReference>
<dbReference type="GO" id="GO:0006334">
    <property type="term" value="P:nucleosome assembly"/>
    <property type="evidence" value="ECO:0007669"/>
    <property type="project" value="InterPro"/>
</dbReference>